<accession>A0A926QS81</accession>
<dbReference type="RefSeq" id="WP_188181723.1">
    <property type="nucleotide sequence ID" value="NZ_JACVQF010000190.1"/>
</dbReference>
<keyword evidence="4" id="KW-1185">Reference proteome</keyword>
<feature type="transmembrane region" description="Helical" evidence="1">
    <location>
        <begin position="221"/>
        <end position="241"/>
    </location>
</feature>
<evidence type="ECO:0000256" key="1">
    <source>
        <dbReference type="SAM" id="Phobius"/>
    </source>
</evidence>
<evidence type="ECO:0008006" key="5">
    <source>
        <dbReference type="Google" id="ProtNLM"/>
    </source>
</evidence>
<dbReference type="AlphaFoldDB" id="A0A926QS81"/>
<sequence>MRLFTPVSLCLTAAAALLTAAAPGATAPAPPACAAPDDRAFPLVTRIHGGPGTYRPGGGPGTWYLDLTNTTGRTCEGVHPVVVLVDAGRALKPSQARLEFHDGTRPHAVRFEDTDADELIGVFDDFPGLTVGPGRTVTVKVRLAFTADAVPDEVTVNAAAVQRRGGDGDWVGQSNDYRFRVAAGDSAEPRSSVTPAVAAPDDPAGGLPFADELAGTGLGRVGTMLAGAALLLGAGGTAVLLSRRNR</sequence>
<keyword evidence="1" id="KW-0812">Transmembrane</keyword>
<organism evidence="3 4">
    <name type="scientific">Streptomyces griseicoloratus</name>
    <dbReference type="NCBI Taxonomy" id="2752516"/>
    <lineage>
        <taxon>Bacteria</taxon>
        <taxon>Bacillati</taxon>
        <taxon>Actinomycetota</taxon>
        <taxon>Actinomycetes</taxon>
        <taxon>Kitasatosporales</taxon>
        <taxon>Streptomycetaceae</taxon>
        <taxon>Streptomyces</taxon>
    </lineage>
</organism>
<keyword evidence="2" id="KW-0732">Signal</keyword>
<evidence type="ECO:0000256" key="2">
    <source>
        <dbReference type="SAM" id="SignalP"/>
    </source>
</evidence>
<reference evidence="3" key="1">
    <citation type="submission" date="2020-09" db="EMBL/GenBank/DDBJ databases">
        <title>Streptomyces grisecoloratus sp. nov., isolated from cotton soil.</title>
        <authorList>
            <person name="Xing L."/>
        </authorList>
    </citation>
    <scope>NUCLEOTIDE SEQUENCE</scope>
    <source>
        <strain evidence="3">TRM S81-3</strain>
    </source>
</reference>
<evidence type="ECO:0000313" key="3">
    <source>
        <dbReference type="EMBL" id="MBD0420727.1"/>
    </source>
</evidence>
<name>A0A926QS81_9ACTN</name>
<keyword evidence="1" id="KW-0472">Membrane</keyword>
<dbReference type="Proteomes" id="UP000621210">
    <property type="component" value="Unassembled WGS sequence"/>
</dbReference>
<feature type="chain" id="PRO_5037506261" description="Gram-positive cocci surface proteins LPxTG domain-containing protein" evidence="2">
    <location>
        <begin position="35"/>
        <end position="246"/>
    </location>
</feature>
<gene>
    <name evidence="3" type="ORF">H0H10_16510</name>
</gene>
<proteinExistence type="predicted"/>
<dbReference type="EMBL" id="JACVQF010000190">
    <property type="protein sequence ID" value="MBD0420727.1"/>
    <property type="molecule type" value="Genomic_DNA"/>
</dbReference>
<protein>
    <recommendedName>
        <fullName evidence="5">Gram-positive cocci surface proteins LPxTG domain-containing protein</fullName>
    </recommendedName>
</protein>
<feature type="signal peptide" evidence="2">
    <location>
        <begin position="1"/>
        <end position="34"/>
    </location>
</feature>
<evidence type="ECO:0000313" key="4">
    <source>
        <dbReference type="Proteomes" id="UP000621210"/>
    </source>
</evidence>
<reference evidence="3" key="2">
    <citation type="submission" date="2020-09" db="EMBL/GenBank/DDBJ databases">
        <authorList>
            <person name="Luo X."/>
        </authorList>
    </citation>
    <scope>NUCLEOTIDE SEQUENCE</scope>
    <source>
        <strain evidence="3">TRM S81-3</strain>
    </source>
</reference>
<keyword evidence="1" id="KW-1133">Transmembrane helix</keyword>
<comment type="caution">
    <text evidence="3">The sequence shown here is derived from an EMBL/GenBank/DDBJ whole genome shotgun (WGS) entry which is preliminary data.</text>
</comment>